<dbReference type="InterPro" id="IPR005502">
    <property type="entry name" value="Ribosyl_crysJ1"/>
</dbReference>
<dbReference type="GO" id="GO:0046872">
    <property type="term" value="F:metal ion binding"/>
    <property type="evidence" value="ECO:0007669"/>
    <property type="project" value="UniProtKB-KW"/>
</dbReference>
<dbReference type="GO" id="GO:0016787">
    <property type="term" value="F:hydrolase activity"/>
    <property type="evidence" value="ECO:0007669"/>
    <property type="project" value="UniProtKB-KW"/>
</dbReference>
<dbReference type="InterPro" id="IPR050792">
    <property type="entry name" value="ADP-ribosylglycohydrolase"/>
</dbReference>
<feature type="binding site" evidence="3">
    <location>
        <position position="64"/>
    </location>
    <ligand>
        <name>Mg(2+)</name>
        <dbReference type="ChEBI" id="CHEBI:18420"/>
        <label>1</label>
    </ligand>
</feature>
<accession>A0A347WLW7</accession>
<comment type="cofactor">
    <cofactor evidence="3">
        <name>Mg(2+)</name>
        <dbReference type="ChEBI" id="CHEBI:18420"/>
    </cofactor>
    <text evidence="3">Binds 2 magnesium ions per subunit.</text>
</comment>
<comment type="similarity">
    <text evidence="1">Belongs to the ADP-ribosylglycohydrolase family.</text>
</comment>
<dbReference type="OrthoDB" id="9798107at2"/>
<feature type="binding site" evidence="3">
    <location>
        <position position="62"/>
    </location>
    <ligand>
        <name>Mg(2+)</name>
        <dbReference type="ChEBI" id="CHEBI:18420"/>
        <label>1</label>
    </ligand>
</feature>
<feature type="binding site" evidence="3">
    <location>
        <position position="63"/>
    </location>
    <ligand>
        <name>Mg(2+)</name>
        <dbReference type="ChEBI" id="CHEBI:18420"/>
        <label>1</label>
    </ligand>
</feature>
<sequence>MDQTLQVIRGTLYGQAIGDAFGMPGELWSRAKIQDYFGEINDFLDGPESNEVAKNFTKGQFTDDTATALVILDSLIATDFQPKQADIAEKLIQWGEVNQAFEKEIFGPSTKAALLGMRAGKCREELGVITNQAITNGSAMRISPIGLLFTPDEATALIDYVTEITATTHSSDVAIAGAVVVAGAVSYFTQGRDWADMLEFVYHLHDLALSKGAETYQASIKERIKLGINLAHRFQNADQLFLQAVYDLLGTTTLITESVPAALAIAYYAQDVTHCAKLCANLGGDTDTIGCMACAICGAYQGFDQIDSAWVELIDEANAVNLENYAQAIYTRFKEEGKLYE</sequence>
<evidence type="ECO:0000256" key="1">
    <source>
        <dbReference type="ARBA" id="ARBA00010702"/>
    </source>
</evidence>
<evidence type="ECO:0008006" key="6">
    <source>
        <dbReference type="Google" id="ProtNLM"/>
    </source>
</evidence>
<keyword evidence="2" id="KW-0378">Hydrolase</keyword>
<protein>
    <recommendedName>
        <fullName evidence="6">ADP-ribosylglycohydrolase</fullName>
    </recommendedName>
</protein>
<dbReference type="KEGG" id="abae:CL176_08715"/>
<dbReference type="PANTHER" id="PTHR16222">
    <property type="entry name" value="ADP-RIBOSYLGLYCOHYDROLASE"/>
    <property type="match status" value="1"/>
</dbReference>
<reference evidence="4 5" key="1">
    <citation type="submission" date="2017-09" db="EMBL/GenBank/DDBJ databases">
        <title>Complete genome sequence of Oxytococcus suis strain ZY16052.</title>
        <authorList>
            <person name="Li F."/>
        </authorList>
    </citation>
    <scope>NUCLEOTIDE SEQUENCE [LARGE SCALE GENOMIC DNA]</scope>
    <source>
        <strain evidence="4 5">ZY16052</strain>
    </source>
</reference>
<dbReference type="PANTHER" id="PTHR16222:SF24">
    <property type="entry name" value="ADP-RIBOSYLHYDROLASE ARH3"/>
    <property type="match status" value="1"/>
</dbReference>
<keyword evidence="5" id="KW-1185">Reference proteome</keyword>
<dbReference type="Gene3D" id="1.10.4080.10">
    <property type="entry name" value="ADP-ribosylation/Crystallin J1"/>
    <property type="match status" value="1"/>
</dbReference>
<dbReference type="EMBL" id="CP023434">
    <property type="protein sequence ID" value="AXY26074.1"/>
    <property type="molecule type" value="Genomic_DNA"/>
</dbReference>
<feature type="binding site" evidence="3">
    <location>
        <position position="285"/>
    </location>
    <ligand>
        <name>Mg(2+)</name>
        <dbReference type="ChEBI" id="CHEBI:18420"/>
        <label>1</label>
    </ligand>
</feature>
<evidence type="ECO:0000313" key="5">
    <source>
        <dbReference type="Proteomes" id="UP000263232"/>
    </source>
</evidence>
<feature type="binding site" evidence="3">
    <location>
        <position position="287"/>
    </location>
    <ligand>
        <name>Mg(2+)</name>
        <dbReference type="ChEBI" id="CHEBI:18420"/>
        <label>1</label>
    </ligand>
</feature>
<dbReference type="RefSeq" id="WP_118990971.1">
    <property type="nucleotide sequence ID" value="NZ_CP023434.1"/>
</dbReference>
<keyword evidence="3" id="KW-0460">Magnesium</keyword>
<evidence type="ECO:0000313" key="4">
    <source>
        <dbReference type="EMBL" id="AXY26074.1"/>
    </source>
</evidence>
<dbReference type="AlphaFoldDB" id="A0A347WLW7"/>
<feature type="binding site" evidence="3">
    <location>
        <position position="288"/>
    </location>
    <ligand>
        <name>Mg(2+)</name>
        <dbReference type="ChEBI" id="CHEBI:18420"/>
        <label>1</label>
    </ligand>
</feature>
<evidence type="ECO:0000256" key="2">
    <source>
        <dbReference type="ARBA" id="ARBA00022801"/>
    </source>
</evidence>
<organism evidence="4 5">
    <name type="scientific">Suicoccus acidiformans</name>
    <dbReference type="NCBI Taxonomy" id="2036206"/>
    <lineage>
        <taxon>Bacteria</taxon>
        <taxon>Bacillati</taxon>
        <taxon>Bacillota</taxon>
        <taxon>Bacilli</taxon>
        <taxon>Lactobacillales</taxon>
        <taxon>Aerococcaceae</taxon>
        <taxon>Suicoccus</taxon>
    </lineage>
</organism>
<dbReference type="Proteomes" id="UP000263232">
    <property type="component" value="Chromosome"/>
</dbReference>
<name>A0A347WLW7_9LACT</name>
<keyword evidence="3" id="KW-0479">Metal-binding</keyword>
<dbReference type="SUPFAM" id="SSF101478">
    <property type="entry name" value="ADP-ribosylglycohydrolase"/>
    <property type="match status" value="1"/>
</dbReference>
<proteinExistence type="inferred from homology"/>
<dbReference type="InterPro" id="IPR036705">
    <property type="entry name" value="Ribosyl_crysJ1_sf"/>
</dbReference>
<gene>
    <name evidence="4" type="ORF">CL176_08715</name>
</gene>
<evidence type="ECO:0000256" key="3">
    <source>
        <dbReference type="PIRSR" id="PIRSR605502-1"/>
    </source>
</evidence>
<dbReference type="Pfam" id="PF03747">
    <property type="entry name" value="ADP_ribosyl_GH"/>
    <property type="match status" value="1"/>
</dbReference>